<dbReference type="PANTHER" id="PTHR33221:SF15">
    <property type="entry name" value="HTH-TYPE TRANSCRIPTIONAL REGULATOR YWGB-RELATED"/>
    <property type="match status" value="1"/>
</dbReference>
<name>A0ABW4KBG9_9HYPH</name>
<dbReference type="Proteomes" id="UP001597308">
    <property type="component" value="Unassembled WGS sequence"/>
</dbReference>
<dbReference type="NCBIfam" id="TIGR00738">
    <property type="entry name" value="rrf2_super"/>
    <property type="match status" value="1"/>
</dbReference>
<dbReference type="PROSITE" id="PS51197">
    <property type="entry name" value="HTH_RRF2_2"/>
    <property type="match status" value="1"/>
</dbReference>
<dbReference type="RefSeq" id="WP_378799995.1">
    <property type="nucleotide sequence ID" value="NZ_JBHUER010000009.1"/>
</dbReference>
<protein>
    <submittedName>
        <fullName evidence="1">RrF2 family transcriptional regulator</fullName>
    </submittedName>
</protein>
<evidence type="ECO:0000313" key="1">
    <source>
        <dbReference type="EMBL" id="MFD1703903.1"/>
    </source>
</evidence>
<dbReference type="Gene3D" id="1.10.10.10">
    <property type="entry name" value="Winged helix-like DNA-binding domain superfamily/Winged helix DNA-binding domain"/>
    <property type="match status" value="1"/>
</dbReference>
<dbReference type="InterPro" id="IPR036390">
    <property type="entry name" value="WH_DNA-bd_sf"/>
</dbReference>
<dbReference type="InterPro" id="IPR000944">
    <property type="entry name" value="Tscrpt_reg_Rrf2"/>
</dbReference>
<dbReference type="InterPro" id="IPR036388">
    <property type="entry name" value="WH-like_DNA-bd_sf"/>
</dbReference>
<keyword evidence="2" id="KW-1185">Reference proteome</keyword>
<gene>
    <name evidence="1" type="ORF">ACFSCV_12910</name>
</gene>
<evidence type="ECO:0000313" key="2">
    <source>
        <dbReference type="Proteomes" id="UP001597308"/>
    </source>
</evidence>
<dbReference type="Pfam" id="PF02082">
    <property type="entry name" value="Rrf2"/>
    <property type="match status" value="1"/>
</dbReference>
<proteinExistence type="predicted"/>
<dbReference type="PANTHER" id="PTHR33221">
    <property type="entry name" value="WINGED HELIX-TURN-HELIX TRANSCRIPTIONAL REGULATOR, RRF2 FAMILY"/>
    <property type="match status" value="1"/>
</dbReference>
<accession>A0ABW4KBG9</accession>
<comment type="caution">
    <text evidence="1">The sequence shown here is derived from an EMBL/GenBank/DDBJ whole genome shotgun (WGS) entry which is preliminary data.</text>
</comment>
<organism evidence="1 2">
    <name type="scientific">Methylopila henanensis</name>
    <dbReference type="NCBI Taxonomy" id="873516"/>
    <lineage>
        <taxon>Bacteria</taxon>
        <taxon>Pseudomonadati</taxon>
        <taxon>Pseudomonadota</taxon>
        <taxon>Alphaproteobacteria</taxon>
        <taxon>Hyphomicrobiales</taxon>
        <taxon>Methylopilaceae</taxon>
        <taxon>Methylopila</taxon>
    </lineage>
</organism>
<sequence length="153" mass="16923">MNLLPRRSLLAVAAVVDIAYHARPTPIAAKTLAARHGLPPRHLETLLQVLVRSGILKGVRGPRGGYELARERRRITIADIVRAALGESDEPGSIEEAEREGSQLVVDVVKPMIRSASESFLERLDEINVDDLCNEAERRSVFADSRPSYDFTI</sequence>
<dbReference type="EMBL" id="JBHUER010000009">
    <property type="protein sequence ID" value="MFD1703903.1"/>
    <property type="molecule type" value="Genomic_DNA"/>
</dbReference>
<dbReference type="SUPFAM" id="SSF46785">
    <property type="entry name" value="Winged helix' DNA-binding domain"/>
    <property type="match status" value="1"/>
</dbReference>
<reference evidence="2" key="1">
    <citation type="journal article" date="2019" name="Int. J. Syst. Evol. Microbiol.">
        <title>The Global Catalogue of Microorganisms (GCM) 10K type strain sequencing project: providing services to taxonomists for standard genome sequencing and annotation.</title>
        <authorList>
            <consortium name="The Broad Institute Genomics Platform"/>
            <consortium name="The Broad Institute Genome Sequencing Center for Infectious Disease"/>
            <person name="Wu L."/>
            <person name="Ma J."/>
        </authorList>
    </citation>
    <scope>NUCLEOTIDE SEQUENCE [LARGE SCALE GENOMIC DNA]</scope>
    <source>
        <strain evidence="2">KCTC 23707</strain>
    </source>
</reference>